<protein>
    <submittedName>
        <fullName evidence="2">Uncharacterized protein</fullName>
    </submittedName>
</protein>
<evidence type="ECO:0000313" key="3">
    <source>
        <dbReference type="Proteomes" id="UP000322234"/>
    </source>
</evidence>
<reference evidence="2" key="1">
    <citation type="submission" date="2019-10" db="EMBL/GenBank/DDBJ databases">
        <title>The sequence and de novo assembly of the wild yak genome.</title>
        <authorList>
            <person name="Liu Y."/>
        </authorList>
    </citation>
    <scope>NUCLEOTIDE SEQUENCE [LARGE SCALE GENOMIC DNA]</scope>
    <source>
        <strain evidence="2">WY2019</strain>
    </source>
</reference>
<proteinExistence type="predicted"/>
<dbReference type="AlphaFoldDB" id="A0A6B0QTW6"/>
<feature type="compositionally biased region" description="Basic and acidic residues" evidence="1">
    <location>
        <begin position="64"/>
        <end position="76"/>
    </location>
</feature>
<organism evidence="2 3">
    <name type="scientific">Bos mutus</name>
    <name type="common">wild yak</name>
    <dbReference type="NCBI Taxonomy" id="72004"/>
    <lineage>
        <taxon>Eukaryota</taxon>
        <taxon>Metazoa</taxon>
        <taxon>Chordata</taxon>
        <taxon>Craniata</taxon>
        <taxon>Vertebrata</taxon>
        <taxon>Euteleostomi</taxon>
        <taxon>Mammalia</taxon>
        <taxon>Eutheria</taxon>
        <taxon>Laurasiatheria</taxon>
        <taxon>Artiodactyla</taxon>
        <taxon>Ruminantia</taxon>
        <taxon>Pecora</taxon>
        <taxon>Bovidae</taxon>
        <taxon>Bovinae</taxon>
        <taxon>Bos</taxon>
    </lineage>
</organism>
<keyword evidence="3" id="KW-1185">Reference proteome</keyword>
<dbReference type="EMBL" id="VBQZ03000003">
    <property type="protein sequence ID" value="MXQ80121.1"/>
    <property type="molecule type" value="Genomic_DNA"/>
</dbReference>
<name>A0A6B0QTW6_9CETA</name>
<sequence length="76" mass="8856">MRNSHCRDSSEATRRTRFRPVAAKPLSRWMKVWLCAPRRSSVHKASFSSEKENSEDCLSSEEQGEVKKRETTQRSN</sequence>
<feature type="region of interest" description="Disordered" evidence="1">
    <location>
        <begin position="39"/>
        <end position="76"/>
    </location>
</feature>
<comment type="caution">
    <text evidence="2">The sequence shown here is derived from an EMBL/GenBank/DDBJ whole genome shotgun (WGS) entry which is preliminary data.</text>
</comment>
<dbReference type="Proteomes" id="UP000322234">
    <property type="component" value="Unassembled WGS sequence"/>
</dbReference>
<accession>A0A6B0QTW6</accession>
<evidence type="ECO:0000256" key="1">
    <source>
        <dbReference type="SAM" id="MobiDB-lite"/>
    </source>
</evidence>
<gene>
    <name evidence="2" type="ORF">E5288_WYG013778</name>
</gene>
<evidence type="ECO:0000313" key="2">
    <source>
        <dbReference type="EMBL" id="MXQ80121.1"/>
    </source>
</evidence>